<comment type="caution">
    <text evidence="3">The sequence shown here is derived from an EMBL/GenBank/DDBJ whole genome shotgun (WGS) entry which is preliminary data.</text>
</comment>
<dbReference type="AlphaFoldDB" id="A0A2S7UTA6"/>
<dbReference type="OrthoDB" id="6388864at2"/>
<sequence>MKFLTILISLLFIFSAQVAAHPDHSLTENSHAIYHAVFWALFAVVVYKGYTWFKNKKSEKNQD</sequence>
<name>A0A2S7UTA6_9GAMM</name>
<feature type="transmembrane region" description="Helical" evidence="1">
    <location>
        <begin position="36"/>
        <end position="53"/>
    </location>
</feature>
<dbReference type="EMBL" id="MSCH01000003">
    <property type="protein sequence ID" value="PQJ52511.1"/>
    <property type="molecule type" value="Genomic_DNA"/>
</dbReference>
<keyword evidence="1" id="KW-0812">Transmembrane</keyword>
<dbReference type="Proteomes" id="UP000239007">
    <property type="component" value="Unassembled WGS sequence"/>
</dbReference>
<proteinExistence type="predicted"/>
<feature type="chain" id="PRO_5015633999" evidence="2">
    <location>
        <begin position="21"/>
        <end position="63"/>
    </location>
</feature>
<keyword evidence="2" id="KW-0732">Signal</keyword>
<keyword evidence="1" id="KW-1133">Transmembrane helix</keyword>
<gene>
    <name evidence="3" type="ORF">BTO11_01840</name>
</gene>
<dbReference type="RefSeq" id="WP_105050973.1">
    <property type="nucleotide sequence ID" value="NZ_BMYG01000004.1"/>
</dbReference>
<evidence type="ECO:0000313" key="4">
    <source>
        <dbReference type="Proteomes" id="UP000239007"/>
    </source>
</evidence>
<keyword evidence="1" id="KW-0472">Membrane</keyword>
<feature type="signal peptide" evidence="2">
    <location>
        <begin position="1"/>
        <end position="20"/>
    </location>
</feature>
<accession>A0A2S7UTA6</accession>
<evidence type="ECO:0000256" key="2">
    <source>
        <dbReference type="SAM" id="SignalP"/>
    </source>
</evidence>
<evidence type="ECO:0000313" key="3">
    <source>
        <dbReference type="EMBL" id="PQJ52511.1"/>
    </source>
</evidence>
<protein>
    <submittedName>
        <fullName evidence="3">Uncharacterized protein</fullName>
    </submittedName>
</protein>
<evidence type="ECO:0000256" key="1">
    <source>
        <dbReference type="SAM" id="Phobius"/>
    </source>
</evidence>
<keyword evidence="4" id="KW-1185">Reference proteome</keyword>
<organism evidence="3 4">
    <name type="scientific">Psychrosphaera saromensis</name>
    <dbReference type="NCBI Taxonomy" id="716813"/>
    <lineage>
        <taxon>Bacteria</taxon>
        <taxon>Pseudomonadati</taxon>
        <taxon>Pseudomonadota</taxon>
        <taxon>Gammaproteobacteria</taxon>
        <taxon>Alteromonadales</taxon>
        <taxon>Pseudoalteromonadaceae</taxon>
        <taxon>Psychrosphaera</taxon>
    </lineage>
</organism>
<reference evidence="3 4" key="1">
    <citation type="submission" date="2016-12" db="EMBL/GenBank/DDBJ databases">
        <title>Diversity of luminous bacteria.</title>
        <authorList>
            <person name="Yoshizawa S."/>
            <person name="Kogure K."/>
        </authorList>
    </citation>
    <scope>NUCLEOTIDE SEQUENCE [LARGE SCALE GENOMIC DNA]</scope>
    <source>
        <strain evidence="3 4">SA4-48</strain>
    </source>
</reference>